<dbReference type="InterPro" id="IPR028939">
    <property type="entry name" value="P5C_Rdtase_cat_N"/>
</dbReference>
<dbReference type="PANTHER" id="PTHR14239">
    <property type="entry name" value="DUDULIN-RELATED"/>
    <property type="match status" value="1"/>
</dbReference>
<gene>
    <name evidence="4" type="ORF">KP79_PYT02304</name>
</gene>
<keyword evidence="2" id="KW-0812">Transmembrane</keyword>
<proteinExistence type="predicted"/>
<reference evidence="4 5" key="1">
    <citation type="journal article" date="2017" name="Nat. Ecol. Evol.">
        <title>Scallop genome provides insights into evolution of bilaterian karyotype and development.</title>
        <authorList>
            <person name="Wang S."/>
            <person name="Zhang J."/>
            <person name="Jiao W."/>
            <person name="Li J."/>
            <person name="Xun X."/>
            <person name="Sun Y."/>
            <person name="Guo X."/>
            <person name="Huan P."/>
            <person name="Dong B."/>
            <person name="Zhang L."/>
            <person name="Hu X."/>
            <person name="Sun X."/>
            <person name="Wang J."/>
            <person name="Zhao C."/>
            <person name="Wang Y."/>
            <person name="Wang D."/>
            <person name="Huang X."/>
            <person name="Wang R."/>
            <person name="Lv J."/>
            <person name="Li Y."/>
            <person name="Zhang Z."/>
            <person name="Liu B."/>
            <person name="Lu W."/>
            <person name="Hui Y."/>
            <person name="Liang J."/>
            <person name="Zhou Z."/>
            <person name="Hou R."/>
            <person name="Li X."/>
            <person name="Liu Y."/>
            <person name="Li H."/>
            <person name="Ning X."/>
            <person name="Lin Y."/>
            <person name="Zhao L."/>
            <person name="Xing Q."/>
            <person name="Dou J."/>
            <person name="Li Y."/>
            <person name="Mao J."/>
            <person name="Guo H."/>
            <person name="Dou H."/>
            <person name="Li T."/>
            <person name="Mu C."/>
            <person name="Jiang W."/>
            <person name="Fu Q."/>
            <person name="Fu X."/>
            <person name="Miao Y."/>
            <person name="Liu J."/>
            <person name="Yu Q."/>
            <person name="Li R."/>
            <person name="Liao H."/>
            <person name="Li X."/>
            <person name="Kong Y."/>
            <person name="Jiang Z."/>
            <person name="Chourrout D."/>
            <person name="Li R."/>
            <person name="Bao Z."/>
        </authorList>
    </citation>
    <scope>NUCLEOTIDE SEQUENCE [LARGE SCALE GENOMIC DNA]</scope>
    <source>
        <strain evidence="4 5">PY_sf001</strain>
    </source>
</reference>
<keyword evidence="2" id="KW-1133">Transmembrane helix</keyword>
<evidence type="ECO:0000313" key="5">
    <source>
        <dbReference type="Proteomes" id="UP000242188"/>
    </source>
</evidence>
<keyword evidence="2" id="KW-0472">Membrane</keyword>
<dbReference type="AlphaFoldDB" id="A0A210PTR5"/>
<feature type="transmembrane region" description="Helical" evidence="2">
    <location>
        <begin position="413"/>
        <end position="434"/>
    </location>
</feature>
<dbReference type="Proteomes" id="UP000242188">
    <property type="component" value="Unassembled WGS sequence"/>
</dbReference>
<dbReference type="GO" id="GO:0015677">
    <property type="term" value="P:copper ion import"/>
    <property type="evidence" value="ECO:0007669"/>
    <property type="project" value="TreeGrafter"/>
</dbReference>
<evidence type="ECO:0000256" key="1">
    <source>
        <dbReference type="ARBA" id="ARBA00023002"/>
    </source>
</evidence>
<sequence length="535" mass="60150">MGRTHGTNKYQLLGRALVTGKNKRRHNKPFNRPSIMAKQTVARNVGIIGTGNFARALANRLYYAGYNVILGSRKPDDRSLAFVDECMCNINMTTIEDCLKRNAVIFVAVHAANYKDCLLAHSENLQGKILIDVSNRDQPSKTDSNAEYLNKLIPAAIVVKGFNVISAYAMEIDSSGGSRQVFIASDNNESREKVSVIARDMGFAPVDMGLLQSSRKIEAFPLKLLPEWRGPVAFAVGVFNIWLLYIIFIYFVEKTAYRWDQIFVKVLNKPLCMTAITVISCTYLPSSVASFFQIYYGTKHIRFPAWLDRWLRARKQLGLVAFTLVVIHVIMSVLIMSPTYLSSWYQSTSITIPGNLTHNITVPIKTWMVWKGEAACLAGILAFISLCVIAISTIPSVTNTLNWREWRFVQSKLGHLTMFLSLVHVIIMGAPGWAKGPMVMVRSITFLSSVLPFLTLFFKLVLSLPFIGCYIKKIRRGWERYPTDCRAECAPRNRKPFSPGYVIVPRRNSFDKGSSDVMIPMEEAQGCTCENTSTV</sequence>
<feature type="transmembrane region" description="Helical" evidence="2">
    <location>
        <begin position="317"/>
        <end position="337"/>
    </location>
</feature>
<feature type="transmembrane region" description="Helical" evidence="2">
    <location>
        <begin position="272"/>
        <end position="296"/>
    </location>
</feature>
<dbReference type="InterPro" id="IPR051267">
    <property type="entry name" value="STEAP_metalloreductase"/>
</dbReference>
<keyword evidence="1" id="KW-0560">Oxidoreductase</keyword>
<dbReference type="GO" id="GO:0006826">
    <property type="term" value="P:iron ion transport"/>
    <property type="evidence" value="ECO:0007669"/>
    <property type="project" value="UniProtKB-KW"/>
</dbReference>
<feature type="transmembrane region" description="Helical" evidence="2">
    <location>
        <begin position="232"/>
        <end position="252"/>
    </location>
</feature>
<feature type="transmembrane region" description="Helical" evidence="2">
    <location>
        <begin position="377"/>
        <end position="401"/>
    </location>
</feature>
<dbReference type="InterPro" id="IPR036291">
    <property type="entry name" value="NAD(P)-bd_dom_sf"/>
</dbReference>
<dbReference type="GO" id="GO:0008823">
    <property type="term" value="F:cupric reductase (NADH) activity"/>
    <property type="evidence" value="ECO:0007669"/>
    <property type="project" value="TreeGrafter"/>
</dbReference>
<feature type="transmembrane region" description="Helical" evidence="2">
    <location>
        <begin position="446"/>
        <end position="471"/>
    </location>
</feature>
<keyword evidence="5" id="KW-1185">Reference proteome</keyword>
<name>A0A210PTR5_MIZYE</name>
<dbReference type="GO" id="GO:0005886">
    <property type="term" value="C:plasma membrane"/>
    <property type="evidence" value="ECO:0007669"/>
    <property type="project" value="TreeGrafter"/>
</dbReference>
<dbReference type="SUPFAM" id="SSF51735">
    <property type="entry name" value="NAD(P)-binding Rossmann-fold domains"/>
    <property type="match status" value="1"/>
</dbReference>
<evidence type="ECO:0000313" key="4">
    <source>
        <dbReference type="EMBL" id="OWF39900.1"/>
    </source>
</evidence>
<evidence type="ECO:0000256" key="2">
    <source>
        <dbReference type="SAM" id="Phobius"/>
    </source>
</evidence>
<dbReference type="GO" id="GO:0052851">
    <property type="term" value="F:ferric-chelate reductase (NADPH) activity"/>
    <property type="evidence" value="ECO:0007669"/>
    <property type="project" value="TreeGrafter"/>
</dbReference>
<dbReference type="STRING" id="6573.A0A210PTR5"/>
<dbReference type="Gene3D" id="3.40.50.720">
    <property type="entry name" value="NAD(P)-binding Rossmann-like Domain"/>
    <property type="match status" value="1"/>
</dbReference>
<dbReference type="GO" id="GO:0010008">
    <property type="term" value="C:endosome membrane"/>
    <property type="evidence" value="ECO:0007669"/>
    <property type="project" value="UniProtKB-SubCell"/>
</dbReference>
<evidence type="ECO:0000259" key="3">
    <source>
        <dbReference type="Pfam" id="PF03807"/>
    </source>
</evidence>
<protein>
    <submittedName>
        <fullName evidence="4">Metalloreductase STEAP2</fullName>
    </submittedName>
</protein>
<feature type="domain" description="Pyrroline-5-carboxylate reductase catalytic N-terminal" evidence="3">
    <location>
        <begin position="45"/>
        <end position="135"/>
    </location>
</feature>
<dbReference type="PANTHER" id="PTHR14239:SF0">
    <property type="entry name" value="F420-DEPENDENT NADP REDUCTASE"/>
    <property type="match status" value="1"/>
</dbReference>
<organism evidence="4 5">
    <name type="scientific">Mizuhopecten yessoensis</name>
    <name type="common">Japanese scallop</name>
    <name type="synonym">Patinopecten yessoensis</name>
    <dbReference type="NCBI Taxonomy" id="6573"/>
    <lineage>
        <taxon>Eukaryota</taxon>
        <taxon>Metazoa</taxon>
        <taxon>Spiralia</taxon>
        <taxon>Lophotrochozoa</taxon>
        <taxon>Mollusca</taxon>
        <taxon>Bivalvia</taxon>
        <taxon>Autobranchia</taxon>
        <taxon>Pteriomorphia</taxon>
        <taxon>Pectinida</taxon>
        <taxon>Pectinoidea</taxon>
        <taxon>Pectinidae</taxon>
        <taxon>Mizuhopecten</taxon>
    </lineage>
</organism>
<dbReference type="EMBL" id="NEDP02005499">
    <property type="protein sequence ID" value="OWF39900.1"/>
    <property type="molecule type" value="Genomic_DNA"/>
</dbReference>
<dbReference type="Pfam" id="PF03807">
    <property type="entry name" value="F420_oxidored"/>
    <property type="match status" value="1"/>
</dbReference>
<dbReference type="OrthoDB" id="550646at2759"/>
<accession>A0A210PTR5</accession>
<comment type="caution">
    <text evidence="4">The sequence shown here is derived from an EMBL/GenBank/DDBJ whole genome shotgun (WGS) entry which is preliminary data.</text>
</comment>